<evidence type="ECO:0000259" key="6">
    <source>
        <dbReference type="Pfam" id="PF07291"/>
    </source>
</evidence>
<organism evidence="7 8">
    <name type="scientific">Actinoplanes flavus</name>
    <dbReference type="NCBI Taxonomy" id="2820290"/>
    <lineage>
        <taxon>Bacteria</taxon>
        <taxon>Bacillati</taxon>
        <taxon>Actinomycetota</taxon>
        <taxon>Actinomycetes</taxon>
        <taxon>Micromonosporales</taxon>
        <taxon>Micromonosporaceae</taxon>
        <taxon>Actinoplanes</taxon>
    </lineage>
</organism>
<sequence>MPYLMIVVRCLIGTVFLSSLAGKLAGRGAFAAFAQSVRQWRILPPPLVRPTAAVVVAAEAVVCLLVTAGPPPAGDGGLILAALLLTVFAAAIGETLRRGAGAACRCFGPSAVPLSRWHVARNLVLVAAALFGAAAAPEGGARPGGAALAAVTGLLLAVVVVKLDDLLALFRPTVTPPGRTPVNPPR</sequence>
<feature type="transmembrane region" description="Helical" evidence="5">
    <location>
        <begin position="47"/>
        <end position="70"/>
    </location>
</feature>
<feature type="transmembrane region" description="Helical" evidence="5">
    <location>
        <begin position="6"/>
        <end position="26"/>
    </location>
</feature>
<evidence type="ECO:0000256" key="2">
    <source>
        <dbReference type="ARBA" id="ARBA00022692"/>
    </source>
</evidence>
<protein>
    <recommendedName>
        <fullName evidence="6">Methylamine utilisation protein MauE domain-containing protein</fullName>
    </recommendedName>
</protein>
<reference evidence="7 8" key="1">
    <citation type="submission" date="2021-03" db="EMBL/GenBank/DDBJ databases">
        <title>Actinoplanes flavus sp. nov., a novel actinomycete isolated from Coconut Palm rhizosphere soil.</title>
        <authorList>
            <person name="Luo X."/>
        </authorList>
    </citation>
    <scope>NUCLEOTIDE SEQUENCE [LARGE SCALE GENOMIC DNA]</scope>
    <source>
        <strain evidence="7 8">NEAU-H7</strain>
    </source>
</reference>
<feature type="domain" description="Methylamine utilisation protein MauE" evidence="6">
    <location>
        <begin position="1"/>
        <end position="134"/>
    </location>
</feature>
<dbReference type="InterPro" id="IPR009908">
    <property type="entry name" value="Methylamine_util_MauE"/>
</dbReference>
<feature type="transmembrane region" description="Helical" evidence="5">
    <location>
        <begin position="117"/>
        <end position="137"/>
    </location>
</feature>
<accession>A0ABS3V0L9</accession>
<dbReference type="Pfam" id="PF07291">
    <property type="entry name" value="MauE"/>
    <property type="match status" value="1"/>
</dbReference>
<keyword evidence="4 5" id="KW-0472">Membrane</keyword>
<proteinExistence type="predicted"/>
<evidence type="ECO:0000256" key="5">
    <source>
        <dbReference type="SAM" id="Phobius"/>
    </source>
</evidence>
<evidence type="ECO:0000256" key="3">
    <source>
        <dbReference type="ARBA" id="ARBA00022989"/>
    </source>
</evidence>
<evidence type="ECO:0000256" key="4">
    <source>
        <dbReference type="ARBA" id="ARBA00023136"/>
    </source>
</evidence>
<dbReference type="RefSeq" id="WP_208473603.1">
    <property type="nucleotide sequence ID" value="NZ_JAGFNS010000067.1"/>
</dbReference>
<name>A0ABS3V0L9_9ACTN</name>
<dbReference type="EMBL" id="JAGFNS010000067">
    <property type="protein sequence ID" value="MBO3744375.1"/>
    <property type="molecule type" value="Genomic_DNA"/>
</dbReference>
<evidence type="ECO:0000313" key="8">
    <source>
        <dbReference type="Proteomes" id="UP000679690"/>
    </source>
</evidence>
<keyword evidence="8" id="KW-1185">Reference proteome</keyword>
<dbReference type="Proteomes" id="UP000679690">
    <property type="component" value="Unassembled WGS sequence"/>
</dbReference>
<evidence type="ECO:0000256" key="1">
    <source>
        <dbReference type="ARBA" id="ARBA00004141"/>
    </source>
</evidence>
<evidence type="ECO:0000313" key="7">
    <source>
        <dbReference type="EMBL" id="MBO3744375.1"/>
    </source>
</evidence>
<feature type="transmembrane region" description="Helical" evidence="5">
    <location>
        <begin position="76"/>
        <end position="96"/>
    </location>
</feature>
<comment type="caution">
    <text evidence="7">The sequence shown here is derived from an EMBL/GenBank/DDBJ whole genome shotgun (WGS) entry which is preliminary data.</text>
</comment>
<comment type="subcellular location">
    <subcellularLocation>
        <location evidence="1">Membrane</location>
        <topology evidence="1">Multi-pass membrane protein</topology>
    </subcellularLocation>
</comment>
<keyword evidence="2 5" id="KW-0812">Transmembrane</keyword>
<gene>
    <name evidence="7" type="ORF">J5X75_43505</name>
</gene>
<keyword evidence="3 5" id="KW-1133">Transmembrane helix</keyword>
<feature type="transmembrane region" description="Helical" evidence="5">
    <location>
        <begin position="143"/>
        <end position="161"/>
    </location>
</feature>